<reference evidence="3" key="1">
    <citation type="journal article" date="2017" name="Nat. Ecol. Evol.">
        <title>Genome expansion and lineage-specific genetic innovations in the forest pathogenic fungi Armillaria.</title>
        <authorList>
            <person name="Sipos G."/>
            <person name="Prasanna A.N."/>
            <person name="Walter M.C."/>
            <person name="O'Connor E."/>
            <person name="Balint B."/>
            <person name="Krizsan K."/>
            <person name="Kiss B."/>
            <person name="Hess J."/>
            <person name="Varga T."/>
            <person name="Slot J."/>
            <person name="Riley R."/>
            <person name="Boka B."/>
            <person name="Rigling D."/>
            <person name="Barry K."/>
            <person name="Lee J."/>
            <person name="Mihaltcheva S."/>
            <person name="LaButti K."/>
            <person name="Lipzen A."/>
            <person name="Waldron R."/>
            <person name="Moloney N.M."/>
            <person name="Sperisen C."/>
            <person name="Kredics L."/>
            <person name="Vagvoelgyi C."/>
            <person name="Patrignani A."/>
            <person name="Fitzpatrick D."/>
            <person name="Nagy I."/>
            <person name="Doyle S."/>
            <person name="Anderson J.B."/>
            <person name="Grigoriev I.V."/>
            <person name="Gueldener U."/>
            <person name="Muensterkoetter M."/>
            <person name="Nagy L.G."/>
        </authorList>
    </citation>
    <scope>NUCLEOTIDE SEQUENCE [LARGE SCALE GENOMIC DNA]</scope>
    <source>
        <strain evidence="3">C18/9</strain>
    </source>
</reference>
<dbReference type="OMA" id="YEHNEIN"/>
<proteinExistence type="predicted"/>
<gene>
    <name evidence="2" type="ORF">ARMOST_17711</name>
</gene>
<dbReference type="Proteomes" id="UP000219338">
    <property type="component" value="Unassembled WGS sequence"/>
</dbReference>
<evidence type="ECO:0000256" key="1">
    <source>
        <dbReference type="SAM" id="MobiDB-lite"/>
    </source>
</evidence>
<organism evidence="2 3">
    <name type="scientific">Armillaria ostoyae</name>
    <name type="common">Armillaria root rot fungus</name>
    <dbReference type="NCBI Taxonomy" id="47428"/>
    <lineage>
        <taxon>Eukaryota</taxon>
        <taxon>Fungi</taxon>
        <taxon>Dikarya</taxon>
        <taxon>Basidiomycota</taxon>
        <taxon>Agaricomycotina</taxon>
        <taxon>Agaricomycetes</taxon>
        <taxon>Agaricomycetidae</taxon>
        <taxon>Agaricales</taxon>
        <taxon>Marasmiineae</taxon>
        <taxon>Physalacriaceae</taxon>
        <taxon>Armillaria</taxon>
    </lineage>
</organism>
<protein>
    <submittedName>
        <fullName evidence="2">Uncharacterized protein</fullName>
    </submittedName>
</protein>
<dbReference type="EMBL" id="FUEG01000023">
    <property type="protein sequence ID" value="SJL14255.1"/>
    <property type="molecule type" value="Genomic_DNA"/>
</dbReference>
<evidence type="ECO:0000313" key="2">
    <source>
        <dbReference type="EMBL" id="SJL14255.1"/>
    </source>
</evidence>
<accession>A0A284RZR4</accession>
<evidence type="ECO:0000313" key="3">
    <source>
        <dbReference type="Proteomes" id="UP000219338"/>
    </source>
</evidence>
<feature type="region of interest" description="Disordered" evidence="1">
    <location>
        <begin position="299"/>
        <end position="345"/>
    </location>
</feature>
<name>A0A284RZR4_ARMOS</name>
<dbReference type="AlphaFoldDB" id="A0A284RZR4"/>
<dbReference type="OrthoDB" id="2893556at2759"/>
<sequence>MSIQLVIKSIGFIINTIKFVATVRDLLADDAGKTIVLQSDFEHVIRAQNAKFFVTIKVSELEGIRNQFYDATLPTVTNSNNITSAELQPNGALGQLFILLSGHIDIVKRGLDSLVGVFQAHGKDLQIDDLVYSQFLLIRLYGLLLHMHSTYATLHRIQVGASSLDDPRLSYDTRTIIHYINSIQSALPWLNEYTWQRRSDTIGPLKMKYDPGGLLTPPTREWSFTDTYSSLPSTDPAYSLLVLPNRYWEKTQAQGEATRNQHTTKVKKRYEAVASGYVQQLMKDLGSLLAAMQTRLRRQEGVTECPEPDDGIPDVSPLSTNDESGAAGVEGQGEPNVEESGALETLSDVSELKYLPLSTAA</sequence>
<keyword evidence="3" id="KW-1185">Reference proteome</keyword>